<dbReference type="OrthoDB" id="21243at2759"/>
<dbReference type="GO" id="GO:0004824">
    <property type="term" value="F:lysine-tRNA ligase activity"/>
    <property type="evidence" value="ECO:0007669"/>
    <property type="project" value="UniProtKB-EC"/>
</dbReference>
<dbReference type="EC" id="6.1.1.6" evidence="1 8"/>
<evidence type="ECO:0000256" key="4">
    <source>
        <dbReference type="ARBA" id="ARBA00022840"/>
    </source>
</evidence>
<keyword evidence="2" id="KW-0436">Ligase</keyword>
<dbReference type="SUPFAM" id="SSF50249">
    <property type="entry name" value="Nucleic acid-binding proteins"/>
    <property type="match status" value="1"/>
</dbReference>
<dbReference type="NCBIfam" id="TIGR00499">
    <property type="entry name" value="lysS_bact"/>
    <property type="match status" value="1"/>
</dbReference>
<dbReference type="InterPro" id="IPR006195">
    <property type="entry name" value="aa-tRNA-synth_II"/>
</dbReference>
<dbReference type="CDD" id="cd04322">
    <property type="entry name" value="LysRS_N"/>
    <property type="match status" value="1"/>
</dbReference>
<dbReference type="Gene3D" id="3.30.930.10">
    <property type="entry name" value="Bira Bifunctional Protein, Domain 2"/>
    <property type="match status" value="1"/>
</dbReference>
<feature type="domain" description="Aminoacyl-transfer RNA synthetases class-II family profile" evidence="9">
    <location>
        <begin position="253"/>
        <end position="603"/>
    </location>
</feature>
<dbReference type="InterPro" id="IPR045864">
    <property type="entry name" value="aa-tRNA-synth_II/BPL/LPL"/>
</dbReference>
<evidence type="ECO:0000313" key="10">
    <source>
        <dbReference type="EMBL" id="PVV03558.1"/>
    </source>
</evidence>
<dbReference type="InterPro" id="IPR012340">
    <property type="entry name" value="NA-bd_OB-fold"/>
</dbReference>
<evidence type="ECO:0000256" key="8">
    <source>
        <dbReference type="RuleBase" id="RU003748"/>
    </source>
</evidence>
<dbReference type="PANTHER" id="PTHR42918">
    <property type="entry name" value="LYSYL-TRNA SYNTHETASE"/>
    <property type="match status" value="1"/>
</dbReference>
<dbReference type="GO" id="GO:0005829">
    <property type="term" value="C:cytosol"/>
    <property type="evidence" value="ECO:0007669"/>
    <property type="project" value="TreeGrafter"/>
</dbReference>
<evidence type="ECO:0000256" key="2">
    <source>
        <dbReference type="ARBA" id="ARBA00022598"/>
    </source>
</evidence>
<dbReference type="Pfam" id="PF00152">
    <property type="entry name" value="tRNA-synt_2"/>
    <property type="match status" value="1"/>
</dbReference>
<name>A0A2T9ZG49_9FUNG</name>
<dbReference type="PROSITE" id="PS50862">
    <property type="entry name" value="AA_TRNA_LIGASE_II"/>
    <property type="match status" value="1"/>
</dbReference>
<organism evidence="10 11">
    <name type="scientific">Smittium megazygosporum</name>
    <dbReference type="NCBI Taxonomy" id="133381"/>
    <lineage>
        <taxon>Eukaryota</taxon>
        <taxon>Fungi</taxon>
        <taxon>Fungi incertae sedis</taxon>
        <taxon>Zoopagomycota</taxon>
        <taxon>Kickxellomycotina</taxon>
        <taxon>Harpellomycetes</taxon>
        <taxon>Harpellales</taxon>
        <taxon>Legeriomycetaceae</taxon>
        <taxon>Smittium</taxon>
    </lineage>
</organism>
<dbReference type="InterPro" id="IPR004364">
    <property type="entry name" value="Aa-tRNA-synt_II"/>
</dbReference>
<dbReference type="GO" id="GO:0006430">
    <property type="term" value="P:lysyl-tRNA aminoacylation"/>
    <property type="evidence" value="ECO:0007669"/>
    <property type="project" value="InterPro"/>
</dbReference>
<dbReference type="AlphaFoldDB" id="A0A2T9ZG49"/>
<dbReference type="GO" id="GO:0005524">
    <property type="term" value="F:ATP binding"/>
    <property type="evidence" value="ECO:0007669"/>
    <property type="project" value="UniProtKB-KW"/>
</dbReference>
<dbReference type="PRINTS" id="PR00982">
    <property type="entry name" value="TRNASYNTHLYS"/>
</dbReference>
<dbReference type="STRING" id="133381.A0A2T9ZG49"/>
<evidence type="ECO:0000256" key="3">
    <source>
        <dbReference type="ARBA" id="ARBA00022741"/>
    </source>
</evidence>
<gene>
    <name evidence="10" type="ORF">BB560_001956</name>
</gene>
<accession>A0A2T9ZG49</accession>
<keyword evidence="11" id="KW-1185">Reference proteome</keyword>
<keyword evidence="3" id="KW-0547">Nucleotide-binding</keyword>
<proteinExistence type="predicted"/>
<evidence type="ECO:0000256" key="6">
    <source>
        <dbReference type="ARBA" id="ARBA00030563"/>
    </source>
</evidence>
<dbReference type="InterPro" id="IPR004365">
    <property type="entry name" value="NA-bd_OB_tRNA"/>
</dbReference>
<comment type="catalytic activity">
    <reaction evidence="7 8">
        <text>tRNA(Lys) + L-lysine + ATP = L-lysyl-tRNA(Lys) + AMP + diphosphate</text>
        <dbReference type="Rhea" id="RHEA:20792"/>
        <dbReference type="Rhea" id="RHEA-COMP:9696"/>
        <dbReference type="Rhea" id="RHEA-COMP:9697"/>
        <dbReference type="ChEBI" id="CHEBI:30616"/>
        <dbReference type="ChEBI" id="CHEBI:32551"/>
        <dbReference type="ChEBI" id="CHEBI:33019"/>
        <dbReference type="ChEBI" id="CHEBI:78442"/>
        <dbReference type="ChEBI" id="CHEBI:78529"/>
        <dbReference type="ChEBI" id="CHEBI:456215"/>
        <dbReference type="EC" id="6.1.1.6"/>
    </reaction>
</comment>
<dbReference type="InterPro" id="IPR044136">
    <property type="entry name" value="Lys-tRNA-ligase_II_N"/>
</dbReference>
<dbReference type="Gene3D" id="2.40.50.140">
    <property type="entry name" value="Nucleic acid-binding proteins"/>
    <property type="match status" value="1"/>
</dbReference>
<protein>
    <recommendedName>
        <fullName evidence="1 8">Lysine--tRNA ligase</fullName>
        <ecNumber evidence="1 8">6.1.1.6</ecNumber>
    </recommendedName>
    <alternativeName>
        <fullName evidence="6 8">Lysyl-tRNA synthetase</fullName>
    </alternativeName>
</protein>
<keyword evidence="5" id="KW-0030">Aminoacyl-tRNA synthetase</keyword>
<dbReference type="PANTHER" id="PTHR42918:SF5">
    <property type="entry name" value="LYSINE--TRNA LIGASE, MITOCHONDRIAL"/>
    <property type="match status" value="1"/>
</dbReference>
<comment type="caution">
    <text evidence="10">The sequence shown here is derived from an EMBL/GenBank/DDBJ whole genome shotgun (WGS) entry which is preliminary data.</text>
</comment>
<dbReference type="GO" id="GO:0000049">
    <property type="term" value="F:tRNA binding"/>
    <property type="evidence" value="ECO:0007669"/>
    <property type="project" value="TreeGrafter"/>
</dbReference>
<evidence type="ECO:0000313" key="11">
    <source>
        <dbReference type="Proteomes" id="UP000245609"/>
    </source>
</evidence>
<evidence type="ECO:0000256" key="1">
    <source>
        <dbReference type="ARBA" id="ARBA00013166"/>
    </source>
</evidence>
<dbReference type="InterPro" id="IPR018149">
    <property type="entry name" value="Lys-tRNA-synth_II_C"/>
</dbReference>
<evidence type="ECO:0000259" key="9">
    <source>
        <dbReference type="PROSITE" id="PS50862"/>
    </source>
</evidence>
<reference evidence="10 11" key="1">
    <citation type="journal article" date="2018" name="MBio">
        <title>Comparative Genomics Reveals the Core Gene Toolbox for the Fungus-Insect Symbiosis.</title>
        <authorList>
            <person name="Wang Y."/>
            <person name="Stata M."/>
            <person name="Wang W."/>
            <person name="Stajich J.E."/>
            <person name="White M.M."/>
            <person name="Moncalvo J.M."/>
        </authorList>
    </citation>
    <scope>NUCLEOTIDE SEQUENCE [LARGE SCALE GENOMIC DNA]</scope>
    <source>
        <strain evidence="10 11">SC-DP-2</strain>
    </source>
</reference>
<dbReference type="InterPro" id="IPR002313">
    <property type="entry name" value="Lys-tRNA-ligase_II"/>
</dbReference>
<dbReference type="EMBL" id="MBFS01000217">
    <property type="protein sequence ID" value="PVV03558.1"/>
    <property type="molecule type" value="Genomic_DNA"/>
</dbReference>
<evidence type="ECO:0000256" key="5">
    <source>
        <dbReference type="ARBA" id="ARBA00023146"/>
    </source>
</evidence>
<keyword evidence="4" id="KW-0067">ATP-binding</keyword>
<evidence type="ECO:0000256" key="7">
    <source>
        <dbReference type="ARBA" id="ARBA00048573"/>
    </source>
</evidence>
<dbReference type="Proteomes" id="UP000245609">
    <property type="component" value="Unassembled WGS sequence"/>
</dbReference>
<sequence>MIPASLPIARAFPNRIFPRICRLAFNYRMKSTISTDDKRKIKQIRLNEIQTNNLVPFPRYRKPKSIDQKLGPFSQLEIPELIEKFQHLEPGEKLENQLFYIEGRIKAKRSSSKKLYFYTLYKNGNVFQIVANLRELQAKSATANNPQENTFTELESSDTKINSNDSDIMGEFKKVNRFLQVGDIIRVTGYIGKTNTGELSIFATNQLELLSTCFATIPYSSGLEVHETRYRNRHVDFLTNPEARRSIVARAQVLSVIRNFFDSRGFLEVETPILWPSLGGANAKPFTTKAVALGDAKMFLRIAPELFLKRLVIGGFDRVYEIGKVFRNEGIDRNHNPEFTSCEFYQAYTNVEEMMDNTELLIREIVAKLNNDSLILEINQNKTSSSLDPDSSTKDTPLVIDFSLPFKRINVVEFLSEKLDCSFDFLAFDEFNSLGTDLDLYREKERIYNEQAVENLLKIFEKHNISHSNIPKTPTKLFDNLISIYIEPLTSMPTFLTDHPFVMSPLAKSKNSLSAARFELFINKQEIVNAYEELNNPDEQRFRFYGQLSDIKKGDPEAVLPDLDYCNALEFALPPTAGWGMGIDRLVSLLTNLPHLKESISFPIVK</sequence>
<dbReference type="Pfam" id="PF01336">
    <property type="entry name" value="tRNA_anti-codon"/>
    <property type="match status" value="1"/>
</dbReference>
<dbReference type="SUPFAM" id="SSF55681">
    <property type="entry name" value="Class II aaRS and biotin synthetases"/>
    <property type="match status" value="1"/>
</dbReference>